<protein>
    <submittedName>
        <fullName evidence="1">Uncharacterized protein</fullName>
    </submittedName>
</protein>
<name>A0A5E6YVY5_PSEFL</name>
<dbReference type="EMBL" id="CABVHO010000029">
    <property type="protein sequence ID" value="VVN58272.1"/>
    <property type="molecule type" value="Genomic_DNA"/>
</dbReference>
<dbReference type="AlphaFoldDB" id="A0A5E6YVY5"/>
<accession>A0A5E6YVY5</accession>
<reference evidence="1 2" key="1">
    <citation type="submission" date="2019-09" db="EMBL/GenBank/DDBJ databases">
        <authorList>
            <person name="Chandra G."/>
            <person name="Truman W A."/>
        </authorList>
    </citation>
    <scope>NUCLEOTIDE SEQUENCE [LARGE SCALE GENOMIC DNA]</scope>
    <source>
        <strain evidence="1">PS685</strain>
    </source>
</reference>
<dbReference type="Proteomes" id="UP000326437">
    <property type="component" value="Unassembled WGS sequence"/>
</dbReference>
<gene>
    <name evidence="1" type="ORF">PS685_02765</name>
</gene>
<evidence type="ECO:0000313" key="2">
    <source>
        <dbReference type="Proteomes" id="UP000326437"/>
    </source>
</evidence>
<organism evidence="1 2">
    <name type="scientific">Pseudomonas fluorescens</name>
    <dbReference type="NCBI Taxonomy" id="294"/>
    <lineage>
        <taxon>Bacteria</taxon>
        <taxon>Pseudomonadati</taxon>
        <taxon>Pseudomonadota</taxon>
        <taxon>Gammaproteobacteria</taxon>
        <taxon>Pseudomonadales</taxon>
        <taxon>Pseudomonadaceae</taxon>
        <taxon>Pseudomonas</taxon>
    </lineage>
</organism>
<proteinExistence type="predicted"/>
<evidence type="ECO:0000313" key="1">
    <source>
        <dbReference type="EMBL" id="VVN58272.1"/>
    </source>
</evidence>
<sequence>MQHAVGVGIQHRISTYFLDRWQTDDRLVTGHARAGQDLHDLGFVRVFNRALFLLDGAGLGVLGVDVRVDDLVDLARTVNTRGVDFIPVFWRIATNERGAAHIGDVFDFVAVGQTLGHFDDGALGVAVQQDIGTGVDQDRIAYTVLPVVVMRDTAQRSFDTAEYDRYVFVGFLAALAVHQTGAIRTFACHATGGVGVIGTDLFVSGVAVDHRVHVAGGNAEEQVRLAQLHKVVFGLPVRLGNDAHTETLGLQQTANDGHAK</sequence>